<proteinExistence type="predicted"/>
<feature type="region of interest" description="Disordered" evidence="1">
    <location>
        <begin position="75"/>
        <end position="109"/>
    </location>
</feature>
<organism evidence="2 3">
    <name type="scientific">Populus trichocarpa</name>
    <name type="common">Western balsam poplar</name>
    <name type="synonym">Populus balsamifera subsp. trichocarpa</name>
    <dbReference type="NCBI Taxonomy" id="3694"/>
    <lineage>
        <taxon>Eukaryota</taxon>
        <taxon>Viridiplantae</taxon>
        <taxon>Streptophyta</taxon>
        <taxon>Embryophyta</taxon>
        <taxon>Tracheophyta</taxon>
        <taxon>Spermatophyta</taxon>
        <taxon>Magnoliopsida</taxon>
        <taxon>eudicotyledons</taxon>
        <taxon>Gunneridae</taxon>
        <taxon>Pentapetalae</taxon>
        <taxon>rosids</taxon>
        <taxon>fabids</taxon>
        <taxon>Malpighiales</taxon>
        <taxon>Salicaceae</taxon>
        <taxon>Saliceae</taxon>
        <taxon>Populus</taxon>
    </lineage>
</organism>
<feature type="compositionally biased region" description="Basic residues" evidence="1">
    <location>
        <begin position="1"/>
        <end position="10"/>
    </location>
</feature>
<dbReference type="AlphaFoldDB" id="B9HFI1"/>
<evidence type="ECO:0000313" key="3">
    <source>
        <dbReference type="Proteomes" id="UP000006729"/>
    </source>
</evidence>
<gene>
    <name evidence="2" type="ORF">POPTR_007G090700</name>
</gene>
<dbReference type="Proteomes" id="UP000006729">
    <property type="component" value="Chromosome 7"/>
</dbReference>
<dbReference type="HOGENOM" id="CLU_2188494_0_0_1"/>
<name>B9HFI1_POPTR</name>
<keyword evidence="3" id="KW-1185">Reference proteome</keyword>
<sequence length="109" mass="12691">MAGKSSRKGHAHVEGDKEVPHQEKDVHEMRHMETSCKTNPLVGRGEDLEDREKSNHKFMANFKNSFQRHMQKKQLLDQDKYDVETENFNDSSSFMDWNQPPKSDKDDAG</sequence>
<accession>B9HFI1</accession>
<evidence type="ECO:0000313" key="2">
    <source>
        <dbReference type="EMBL" id="PNT27906.1"/>
    </source>
</evidence>
<feature type="compositionally biased region" description="Polar residues" evidence="1">
    <location>
        <begin position="86"/>
        <end position="96"/>
    </location>
</feature>
<reference evidence="2 3" key="1">
    <citation type="journal article" date="2006" name="Science">
        <title>The genome of black cottonwood, Populus trichocarpa (Torr. &amp; Gray).</title>
        <authorList>
            <person name="Tuskan G.A."/>
            <person name="Difazio S."/>
            <person name="Jansson S."/>
            <person name="Bohlmann J."/>
            <person name="Grigoriev I."/>
            <person name="Hellsten U."/>
            <person name="Putnam N."/>
            <person name="Ralph S."/>
            <person name="Rombauts S."/>
            <person name="Salamov A."/>
            <person name="Schein J."/>
            <person name="Sterck L."/>
            <person name="Aerts A."/>
            <person name="Bhalerao R.R."/>
            <person name="Bhalerao R.P."/>
            <person name="Blaudez D."/>
            <person name="Boerjan W."/>
            <person name="Brun A."/>
            <person name="Brunner A."/>
            <person name="Busov V."/>
            <person name="Campbell M."/>
            <person name="Carlson J."/>
            <person name="Chalot M."/>
            <person name="Chapman J."/>
            <person name="Chen G.L."/>
            <person name="Cooper D."/>
            <person name="Coutinho P.M."/>
            <person name="Couturier J."/>
            <person name="Covert S."/>
            <person name="Cronk Q."/>
            <person name="Cunningham R."/>
            <person name="Davis J."/>
            <person name="Degroeve S."/>
            <person name="Dejardin A."/>
            <person name="Depamphilis C."/>
            <person name="Detter J."/>
            <person name="Dirks B."/>
            <person name="Dubchak I."/>
            <person name="Duplessis S."/>
            <person name="Ehlting J."/>
            <person name="Ellis B."/>
            <person name="Gendler K."/>
            <person name="Goodstein D."/>
            <person name="Gribskov M."/>
            <person name="Grimwood J."/>
            <person name="Groover A."/>
            <person name="Gunter L."/>
            <person name="Hamberger B."/>
            <person name="Heinze B."/>
            <person name="Helariutta Y."/>
            <person name="Henrissat B."/>
            <person name="Holligan D."/>
            <person name="Holt R."/>
            <person name="Huang W."/>
            <person name="Islam-Faridi N."/>
            <person name="Jones S."/>
            <person name="Jones-Rhoades M."/>
            <person name="Jorgensen R."/>
            <person name="Joshi C."/>
            <person name="Kangasjarvi J."/>
            <person name="Karlsson J."/>
            <person name="Kelleher C."/>
            <person name="Kirkpatrick R."/>
            <person name="Kirst M."/>
            <person name="Kohler A."/>
            <person name="Kalluri U."/>
            <person name="Larimer F."/>
            <person name="Leebens-Mack J."/>
            <person name="Leple J.C."/>
            <person name="Locascio P."/>
            <person name="Lou Y."/>
            <person name="Lucas S."/>
            <person name="Martin F."/>
            <person name="Montanini B."/>
            <person name="Napoli C."/>
            <person name="Nelson D.R."/>
            <person name="Nelson C."/>
            <person name="Nieminen K."/>
            <person name="Nilsson O."/>
            <person name="Pereda V."/>
            <person name="Peter G."/>
            <person name="Philippe R."/>
            <person name="Pilate G."/>
            <person name="Poliakov A."/>
            <person name="Razumovskaya J."/>
            <person name="Richardson P."/>
            <person name="Rinaldi C."/>
            <person name="Ritland K."/>
            <person name="Rouze P."/>
            <person name="Ryaboy D."/>
            <person name="Schmutz J."/>
            <person name="Schrader J."/>
            <person name="Segerman B."/>
            <person name="Shin H."/>
            <person name="Siddiqui A."/>
            <person name="Sterky F."/>
            <person name="Terry A."/>
            <person name="Tsai C.J."/>
            <person name="Uberbacher E."/>
            <person name="Unneberg P."/>
            <person name="Vahala J."/>
            <person name="Wall K."/>
            <person name="Wessler S."/>
            <person name="Yang G."/>
            <person name="Yin T."/>
            <person name="Douglas C."/>
            <person name="Marra M."/>
            <person name="Sandberg G."/>
            <person name="Van de Peer Y."/>
            <person name="Rokhsar D."/>
        </authorList>
    </citation>
    <scope>NUCLEOTIDE SEQUENCE [LARGE SCALE GENOMIC DNA]</scope>
    <source>
        <strain evidence="3">cv. Nisqually</strain>
    </source>
</reference>
<feature type="region of interest" description="Disordered" evidence="1">
    <location>
        <begin position="1"/>
        <end position="52"/>
    </location>
</feature>
<feature type="compositionally biased region" description="Basic and acidic residues" evidence="1">
    <location>
        <begin position="11"/>
        <end position="34"/>
    </location>
</feature>
<dbReference type="InParanoid" id="B9HFI1"/>
<dbReference type="EMBL" id="CM009296">
    <property type="protein sequence ID" value="PNT27906.1"/>
    <property type="molecule type" value="Genomic_DNA"/>
</dbReference>
<protein>
    <submittedName>
        <fullName evidence="2">Uncharacterized protein</fullName>
    </submittedName>
</protein>
<evidence type="ECO:0000256" key="1">
    <source>
        <dbReference type="SAM" id="MobiDB-lite"/>
    </source>
</evidence>